<evidence type="ECO:0008006" key="4">
    <source>
        <dbReference type="Google" id="ProtNLM"/>
    </source>
</evidence>
<feature type="transmembrane region" description="Helical" evidence="1">
    <location>
        <begin position="161"/>
        <end position="178"/>
    </location>
</feature>
<keyword evidence="3" id="KW-1185">Reference proteome</keyword>
<accession>A0A7X1FY50</accession>
<dbReference type="EMBL" id="JACLAX010000006">
    <property type="protein sequence ID" value="MBC2669130.1"/>
    <property type="molecule type" value="Genomic_DNA"/>
</dbReference>
<feature type="transmembrane region" description="Helical" evidence="1">
    <location>
        <begin position="322"/>
        <end position="339"/>
    </location>
</feature>
<feature type="transmembrane region" description="Helical" evidence="1">
    <location>
        <begin position="294"/>
        <end position="315"/>
    </location>
</feature>
<dbReference type="AlphaFoldDB" id="A0A7X1FY50"/>
<feature type="transmembrane region" description="Helical" evidence="1">
    <location>
        <begin position="241"/>
        <end position="264"/>
    </location>
</feature>
<gene>
    <name evidence="2" type="ORF">H7F53_08240</name>
</gene>
<evidence type="ECO:0000256" key="1">
    <source>
        <dbReference type="SAM" id="Phobius"/>
    </source>
</evidence>
<dbReference type="RefSeq" id="WP_185679012.1">
    <property type="nucleotide sequence ID" value="NZ_JACLAX010000006.1"/>
</dbReference>
<feature type="transmembrane region" description="Helical" evidence="1">
    <location>
        <begin position="25"/>
        <end position="44"/>
    </location>
</feature>
<name>A0A7X1FY50_9SPHN</name>
<reference evidence="2 3" key="1">
    <citation type="submission" date="2020-08" db="EMBL/GenBank/DDBJ databases">
        <title>The genome sequence of type strain Novosphingobium piscinae KCTC 42194.</title>
        <authorList>
            <person name="Liu Y."/>
        </authorList>
    </citation>
    <scope>NUCLEOTIDE SEQUENCE [LARGE SCALE GENOMIC DNA]</scope>
    <source>
        <strain evidence="2 3">KCTC 42194</strain>
    </source>
</reference>
<sequence length="385" mass="41352">MADHRAGLGGLAAPRYDRFARWPQGPARAALFVLACLLVLAAVAPGCGPPPPPPPQTMVAGPPGTAAVRQADDQDLRLYRKIIARVQQGDPYYRAAVEEQRRNDYPVTPGFTVRLPTLALMGAALGARGLTVLRLGLFALLLCAAFRRLGEEPGGTARRPMALALLVAGVASGLGARYDVLHEVWAAQLMALSFVLHRPARGHWCGAWLAAALALAVRELVLPYVGVMALWALWHRRRREALAWAALALGFLALLALHLTLAAAEVRPGDPASPSWLALKGLAGLLYKVNNSTFLAPFPLWLSGPFVVLCLFGWAGWRTAPGLCGFLLTLGYALGFMIVGRDNNFYWGLLITPLLFMGAAFLPFALPSLWRAAALGTARSRIVHA</sequence>
<organism evidence="2 3">
    <name type="scientific">Novosphingobium piscinae</name>
    <dbReference type="NCBI Taxonomy" id="1507448"/>
    <lineage>
        <taxon>Bacteria</taxon>
        <taxon>Pseudomonadati</taxon>
        <taxon>Pseudomonadota</taxon>
        <taxon>Alphaproteobacteria</taxon>
        <taxon>Sphingomonadales</taxon>
        <taxon>Sphingomonadaceae</taxon>
        <taxon>Novosphingobium</taxon>
    </lineage>
</organism>
<protein>
    <recommendedName>
        <fullName evidence="4">Glycosyltransferase RgtA/B/C/D-like domain-containing protein</fullName>
    </recommendedName>
</protein>
<comment type="caution">
    <text evidence="2">The sequence shown here is derived from an EMBL/GenBank/DDBJ whole genome shotgun (WGS) entry which is preliminary data.</text>
</comment>
<feature type="transmembrane region" description="Helical" evidence="1">
    <location>
        <begin position="131"/>
        <end position="149"/>
    </location>
</feature>
<dbReference type="Proteomes" id="UP000551327">
    <property type="component" value="Unassembled WGS sequence"/>
</dbReference>
<proteinExistence type="predicted"/>
<keyword evidence="1" id="KW-0812">Transmembrane</keyword>
<feature type="transmembrane region" description="Helical" evidence="1">
    <location>
        <begin position="345"/>
        <end position="366"/>
    </location>
</feature>
<feature type="transmembrane region" description="Helical" evidence="1">
    <location>
        <begin position="207"/>
        <end position="234"/>
    </location>
</feature>
<evidence type="ECO:0000313" key="2">
    <source>
        <dbReference type="EMBL" id="MBC2669130.1"/>
    </source>
</evidence>
<keyword evidence="1" id="KW-0472">Membrane</keyword>
<keyword evidence="1" id="KW-1133">Transmembrane helix</keyword>
<evidence type="ECO:0000313" key="3">
    <source>
        <dbReference type="Proteomes" id="UP000551327"/>
    </source>
</evidence>